<evidence type="ECO:0000313" key="6">
    <source>
        <dbReference type="Proteomes" id="UP001597418"/>
    </source>
</evidence>
<dbReference type="RefSeq" id="WP_380884863.1">
    <property type="nucleotide sequence ID" value="NZ_JBHUMB010000014.1"/>
</dbReference>
<gene>
    <name evidence="5" type="ORF">ACFSQ6_11105</name>
</gene>
<evidence type="ECO:0000256" key="2">
    <source>
        <dbReference type="ARBA" id="ARBA00023002"/>
    </source>
</evidence>
<proteinExistence type="inferred from homology"/>
<dbReference type="SUPFAM" id="SSF51735">
    <property type="entry name" value="NAD(P)-binding Rossmann-fold domains"/>
    <property type="match status" value="1"/>
</dbReference>
<comment type="similarity">
    <text evidence="1">Belongs to the Gfo/Idh/MocA family.</text>
</comment>
<dbReference type="Pfam" id="PF01408">
    <property type="entry name" value="GFO_IDH_MocA"/>
    <property type="match status" value="1"/>
</dbReference>
<dbReference type="Proteomes" id="UP001597418">
    <property type="component" value="Unassembled WGS sequence"/>
</dbReference>
<dbReference type="InterPro" id="IPR055170">
    <property type="entry name" value="GFO_IDH_MocA-like_dom"/>
</dbReference>
<sequence length="343" mass="38473">MNKQGKITTGLLAYGMSGKVFHAPFLCGNDLFDLRAVVERTKKNAYADYPGIVSYDSIDDLLRDPQIELVIVNTPNDTHFEFAKRAIEYGKHVLIEKPFAPTLEEANELFALGEKYRKHVFAYHNRRFDSDFLSLKYVLEKKFVGQPIELHLRFDRYKTAIGPKVFKETKRPAAGVMYDLGSHLLDQALSLFGKPKSMTKIAGAYRVGSEVDDYGTIILSYVSGLNVFITTSLLVADPQAAFVLHGTNGSFVKHRTDVQEAQLLSGIKPYDASYGVEATDVDGVLTINNGDGGLDRLIVPSAKGQYEEVFRHVYESIRHGAPYYVTPDQIRWQLEILAPAKRK</sequence>
<protein>
    <submittedName>
        <fullName evidence="5">Gfo/Idh/MocA family oxidoreductase</fullName>
    </submittedName>
</protein>
<reference evidence="6" key="1">
    <citation type="journal article" date="2019" name="Int. J. Syst. Evol. Microbiol.">
        <title>The Global Catalogue of Microorganisms (GCM) 10K type strain sequencing project: providing services to taxonomists for standard genome sequencing and annotation.</title>
        <authorList>
            <consortium name="The Broad Institute Genomics Platform"/>
            <consortium name="The Broad Institute Genome Sequencing Center for Infectious Disease"/>
            <person name="Wu L."/>
            <person name="Ma J."/>
        </authorList>
    </citation>
    <scope>NUCLEOTIDE SEQUENCE [LARGE SCALE GENOMIC DNA]</scope>
    <source>
        <strain evidence="6">KCTC 42247</strain>
    </source>
</reference>
<dbReference type="InterPro" id="IPR036291">
    <property type="entry name" value="NAD(P)-bd_dom_sf"/>
</dbReference>
<dbReference type="Pfam" id="PF22725">
    <property type="entry name" value="GFO_IDH_MocA_C3"/>
    <property type="match status" value="1"/>
</dbReference>
<dbReference type="InterPro" id="IPR000683">
    <property type="entry name" value="Gfo/Idh/MocA-like_OxRdtase_N"/>
</dbReference>
<evidence type="ECO:0000313" key="5">
    <source>
        <dbReference type="EMBL" id="MFD2743941.1"/>
    </source>
</evidence>
<feature type="domain" description="GFO/IDH/MocA-like oxidoreductase" evidence="4">
    <location>
        <begin position="133"/>
        <end position="251"/>
    </location>
</feature>
<dbReference type="Gene3D" id="3.40.50.720">
    <property type="entry name" value="NAD(P)-binding Rossmann-like Domain"/>
    <property type="match status" value="1"/>
</dbReference>
<dbReference type="EMBL" id="JBHUMB010000014">
    <property type="protein sequence ID" value="MFD2743941.1"/>
    <property type="molecule type" value="Genomic_DNA"/>
</dbReference>
<comment type="caution">
    <text evidence="5">The sequence shown here is derived from an EMBL/GenBank/DDBJ whole genome shotgun (WGS) entry which is preliminary data.</text>
</comment>
<feature type="domain" description="Gfo/Idh/MocA-like oxidoreductase N-terminal" evidence="3">
    <location>
        <begin position="14"/>
        <end position="123"/>
    </location>
</feature>
<dbReference type="Gene3D" id="3.30.360.10">
    <property type="entry name" value="Dihydrodipicolinate Reductase, domain 2"/>
    <property type="match status" value="1"/>
</dbReference>
<evidence type="ECO:0000259" key="3">
    <source>
        <dbReference type="Pfam" id="PF01408"/>
    </source>
</evidence>
<organism evidence="5 6">
    <name type="scientific">Sphingobacterium populi</name>
    <dbReference type="NCBI Taxonomy" id="1812824"/>
    <lineage>
        <taxon>Bacteria</taxon>
        <taxon>Pseudomonadati</taxon>
        <taxon>Bacteroidota</taxon>
        <taxon>Sphingobacteriia</taxon>
        <taxon>Sphingobacteriales</taxon>
        <taxon>Sphingobacteriaceae</taxon>
        <taxon>Sphingobacterium</taxon>
    </lineage>
</organism>
<dbReference type="InterPro" id="IPR051317">
    <property type="entry name" value="Gfo/Idh/MocA_oxidoreduct"/>
</dbReference>
<name>A0ABW5UDF5_9SPHI</name>
<dbReference type="PANTHER" id="PTHR43708">
    <property type="entry name" value="CONSERVED EXPRESSED OXIDOREDUCTASE (EUROFUNG)"/>
    <property type="match status" value="1"/>
</dbReference>
<keyword evidence="6" id="KW-1185">Reference proteome</keyword>
<accession>A0ABW5UDF5</accession>
<dbReference type="PANTHER" id="PTHR43708:SF5">
    <property type="entry name" value="CONSERVED EXPRESSED OXIDOREDUCTASE (EUROFUNG)-RELATED"/>
    <property type="match status" value="1"/>
</dbReference>
<evidence type="ECO:0000259" key="4">
    <source>
        <dbReference type="Pfam" id="PF22725"/>
    </source>
</evidence>
<evidence type="ECO:0000256" key="1">
    <source>
        <dbReference type="ARBA" id="ARBA00010928"/>
    </source>
</evidence>
<keyword evidence="2" id="KW-0560">Oxidoreductase</keyword>